<evidence type="ECO:0000313" key="3">
    <source>
        <dbReference type="EMBL" id="MBI2466149.1"/>
    </source>
</evidence>
<dbReference type="AlphaFoldDB" id="A0A931YE25"/>
<proteinExistence type="predicted"/>
<dbReference type="EMBL" id="JACPHQ010000036">
    <property type="protein sequence ID" value="MBI2466109.1"/>
    <property type="molecule type" value="Genomic_DNA"/>
</dbReference>
<feature type="non-terminal residue" evidence="3">
    <location>
        <position position="32"/>
    </location>
</feature>
<organism evidence="3 4">
    <name type="scientific">Candidatus Sungiibacteriota bacterium</name>
    <dbReference type="NCBI Taxonomy" id="2750080"/>
    <lineage>
        <taxon>Bacteria</taxon>
        <taxon>Candidatus Sungiibacteriota</taxon>
    </lineage>
</organism>
<dbReference type="Proteomes" id="UP000709672">
    <property type="component" value="Unassembled WGS sequence"/>
</dbReference>
<name>A0A931YE25_9BACT</name>
<evidence type="ECO:0000259" key="1">
    <source>
        <dbReference type="Pfam" id="PF13936"/>
    </source>
</evidence>
<protein>
    <submittedName>
        <fullName evidence="3">Helix-turn-helix domain-containing protein</fullName>
    </submittedName>
</protein>
<comment type="caution">
    <text evidence="3">The sequence shown here is derived from an EMBL/GenBank/DDBJ whole genome shotgun (WGS) entry which is preliminary data.</text>
</comment>
<dbReference type="EMBL" id="JACPHQ010000042">
    <property type="protein sequence ID" value="MBI2466149.1"/>
    <property type="molecule type" value="Genomic_DNA"/>
</dbReference>
<dbReference type="InterPro" id="IPR025246">
    <property type="entry name" value="IS30-like_HTH"/>
</dbReference>
<reference evidence="3" key="1">
    <citation type="submission" date="2020-07" db="EMBL/GenBank/DDBJ databases">
        <title>Huge and variable diversity of episymbiotic CPR bacteria and DPANN archaea in groundwater ecosystems.</title>
        <authorList>
            <person name="He C.Y."/>
            <person name="Keren R."/>
            <person name="Whittaker M."/>
            <person name="Farag I.F."/>
            <person name="Doudna J."/>
            <person name="Cate J.H.D."/>
            <person name="Banfield J.F."/>
        </authorList>
    </citation>
    <scope>NUCLEOTIDE SEQUENCE</scope>
    <source>
        <strain evidence="3">NC_groundwater_418_Ag_B-0.1um_45_10</strain>
    </source>
</reference>
<gene>
    <name evidence="2" type="ORF">HYV66_02695</name>
    <name evidence="3" type="ORF">HYV66_02905</name>
</gene>
<accession>A0A931YE25</accession>
<feature type="domain" description="Transposase IS30-like HTH" evidence="1">
    <location>
        <begin position="3"/>
        <end position="32"/>
    </location>
</feature>
<evidence type="ECO:0000313" key="2">
    <source>
        <dbReference type="EMBL" id="MBI2466109.1"/>
    </source>
</evidence>
<evidence type="ECO:0000313" key="4">
    <source>
        <dbReference type="Proteomes" id="UP000709672"/>
    </source>
</evidence>
<sequence>MAHQQLTIEEREEIQRGLWGKESLRSIAKRLG</sequence>
<dbReference type="Pfam" id="PF13936">
    <property type="entry name" value="HTH_38"/>
    <property type="match status" value="1"/>
</dbReference>